<dbReference type="RefSeq" id="WP_124235787.1">
    <property type="nucleotide sequence ID" value="NZ_JBHUFI010000009.1"/>
</dbReference>
<dbReference type="SFLD" id="SFLDS00001">
    <property type="entry name" value="Enolase"/>
    <property type="match status" value="1"/>
</dbReference>
<dbReference type="Proteomes" id="UP000275225">
    <property type="component" value="Unassembled WGS sequence"/>
</dbReference>
<dbReference type="PROSITE" id="PS00909">
    <property type="entry name" value="MR_MLE_2"/>
    <property type="match status" value="1"/>
</dbReference>
<dbReference type="InterPro" id="IPR029065">
    <property type="entry name" value="Enolase_C-like"/>
</dbReference>
<dbReference type="SUPFAM" id="SSF54826">
    <property type="entry name" value="Enolase N-terminal domain-like"/>
    <property type="match status" value="1"/>
</dbReference>
<dbReference type="OrthoDB" id="5168231at2"/>
<dbReference type="GO" id="GO:0009063">
    <property type="term" value="P:amino acid catabolic process"/>
    <property type="evidence" value="ECO:0007669"/>
    <property type="project" value="InterPro"/>
</dbReference>
<dbReference type="Gene3D" id="3.30.390.10">
    <property type="entry name" value="Enolase-like, N-terminal domain"/>
    <property type="match status" value="1"/>
</dbReference>
<dbReference type="GO" id="GO:0008869">
    <property type="term" value="F:galactonate dehydratase activity"/>
    <property type="evidence" value="ECO:0007669"/>
    <property type="project" value="UniProtKB-EC"/>
</dbReference>
<accession>A0A3N6WWF2</accession>
<dbReference type="Gene3D" id="3.20.20.120">
    <property type="entry name" value="Enolase-like C-terminal domain"/>
    <property type="match status" value="1"/>
</dbReference>
<reference evidence="3 4" key="1">
    <citation type="submission" date="2018-11" db="EMBL/GenBank/DDBJ databases">
        <authorList>
            <person name="Li F."/>
        </authorList>
    </citation>
    <scope>NUCLEOTIDE SEQUENCE [LARGE SCALE GENOMIC DNA]</scope>
    <source>
        <strain evidence="3 4">YS17T</strain>
    </source>
</reference>
<keyword evidence="4" id="KW-1185">Reference proteome</keyword>
<dbReference type="PANTHER" id="PTHR48080:SF2">
    <property type="entry name" value="D-GALACTONATE DEHYDRATASE"/>
    <property type="match status" value="1"/>
</dbReference>
<evidence type="ECO:0000256" key="1">
    <source>
        <dbReference type="ARBA" id="ARBA00023239"/>
    </source>
</evidence>
<evidence type="ECO:0000313" key="3">
    <source>
        <dbReference type="EMBL" id="RQN09332.1"/>
    </source>
</evidence>
<dbReference type="PROSITE" id="PS00908">
    <property type="entry name" value="MR_MLE_1"/>
    <property type="match status" value="1"/>
</dbReference>
<organism evidence="3 4">
    <name type="scientific">Aeromicrobium camelliae</name>
    <dbReference type="NCBI Taxonomy" id="1538144"/>
    <lineage>
        <taxon>Bacteria</taxon>
        <taxon>Bacillati</taxon>
        <taxon>Actinomycetota</taxon>
        <taxon>Actinomycetes</taxon>
        <taxon>Propionibacteriales</taxon>
        <taxon>Nocardioidaceae</taxon>
        <taxon>Aeromicrobium</taxon>
    </lineage>
</organism>
<dbReference type="InterPro" id="IPR018110">
    <property type="entry name" value="Mandel_Rmase/mucon_lact_enz_CS"/>
</dbReference>
<dbReference type="SUPFAM" id="SSF51604">
    <property type="entry name" value="Enolase C-terminal domain-like"/>
    <property type="match status" value="1"/>
</dbReference>
<protein>
    <submittedName>
        <fullName evidence="3">Galactonate dehydratase</fullName>
        <ecNumber evidence="3">4.2.1.6</ecNumber>
    </submittedName>
</protein>
<dbReference type="InterPro" id="IPR036849">
    <property type="entry name" value="Enolase-like_C_sf"/>
</dbReference>
<gene>
    <name evidence="3" type="ORF">EHW97_03555</name>
</gene>
<dbReference type="Pfam" id="PF02746">
    <property type="entry name" value="MR_MLE_N"/>
    <property type="match status" value="1"/>
</dbReference>
<evidence type="ECO:0000313" key="4">
    <source>
        <dbReference type="Proteomes" id="UP000275225"/>
    </source>
</evidence>
<evidence type="ECO:0000259" key="2">
    <source>
        <dbReference type="SMART" id="SM00922"/>
    </source>
</evidence>
<dbReference type="InterPro" id="IPR029017">
    <property type="entry name" value="Enolase-like_N"/>
</dbReference>
<keyword evidence="1 3" id="KW-0456">Lyase</keyword>
<dbReference type="InterPro" id="IPR034593">
    <property type="entry name" value="DgoD-like"/>
</dbReference>
<dbReference type="AlphaFoldDB" id="A0A3N6WWF2"/>
<sequence>MKITRIETFAVPPRWVFCRVETDEGLVGWGEPVVEGRAETVRTAVSELSELLIGEDPRRIEHHWQRLSKGGFYRGGPVLSSAVAGLDQALWDILGKWLGVPVHALLGGAVRDRVRVYGWIGGDDPHEVADAARQQSAAGLTALKMNATGRWDRLATAAGVREVVRRVEEVRDAVGDQVDIAVDFHGRVGPADARRLLSAIEPLTPIFVEEPVLPEFSMRLRDIVAGTTIPIATGERLFDRASFLPVLDAGVAVLQPDLSHAGGISEVRRIAALGETHGALLAPHCPLGPIALASSLQVAFATPNFLLQEQSIGIHYNAGSAELLDYVIGREPLAFPAGHIERWDAPGLGIEVDEDAVRAADAVGHRWRSPVWEHPDGSFAEW</sequence>
<dbReference type="SMART" id="SM00922">
    <property type="entry name" value="MR_MLE"/>
    <property type="match status" value="1"/>
</dbReference>
<dbReference type="SFLD" id="SFLDG00179">
    <property type="entry name" value="mandelate_racemase"/>
    <property type="match status" value="1"/>
</dbReference>
<comment type="caution">
    <text evidence="3">The sequence shown here is derived from an EMBL/GenBank/DDBJ whole genome shotgun (WGS) entry which is preliminary data.</text>
</comment>
<dbReference type="EMBL" id="RQJX01000003">
    <property type="protein sequence ID" value="RQN09332.1"/>
    <property type="molecule type" value="Genomic_DNA"/>
</dbReference>
<dbReference type="InterPro" id="IPR013342">
    <property type="entry name" value="Mandelate_racemase_C"/>
</dbReference>
<name>A0A3N6WWF2_9ACTN</name>
<dbReference type="NCBIfam" id="NF010624">
    <property type="entry name" value="PRK14017.1"/>
    <property type="match status" value="1"/>
</dbReference>
<dbReference type="PANTHER" id="PTHR48080">
    <property type="entry name" value="D-GALACTONATE DEHYDRATASE-RELATED"/>
    <property type="match status" value="1"/>
</dbReference>
<dbReference type="Pfam" id="PF13378">
    <property type="entry name" value="MR_MLE_C"/>
    <property type="match status" value="1"/>
</dbReference>
<feature type="domain" description="Mandelate racemase/muconate lactonizing enzyme C-terminal" evidence="2">
    <location>
        <begin position="125"/>
        <end position="230"/>
    </location>
</feature>
<proteinExistence type="predicted"/>
<dbReference type="EC" id="4.2.1.6" evidence="3"/>
<dbReference type="InterPro" id="IPR013341">
    <property type="entry name" value="Mandelate_racemase_N_dom"/>
</dbReference>